<evidence type="ECO:0000313" key="2">
    <source>
        <dbReference type="Proteomes" id="UP000321892"/>
    </source>
</evidence>
<keyword evidence="2" id="KW-1185">Reference proteome</keyword>
<reference evidence="1 2" key="1">
    <citation type="submission" date="2019-07" db="EMBL/GenBank/DDBJ databases">
        <title>Complete Genome Sequence of Leptotrichia hofstadii Strain JCM16775.</title>
        <authorList>
            <person name="Watanabe S."/>
            <person name="Cui L."/>
        </authorList>
    </citation>
    <scope>NUCLEOTIDE SEQUENCE [LARGE SCALE GENOMIC DNA]</scope>
    <source>
        <strain evidence="1 2">JCM16775</strain>
    </source>
</reference>
<sequence length="276" mass="32519">MANKNKKGYTYIWAVPPNVQFELANNISAYIEVNADFLNNKIVKKKAVKVNPYVRFNKIFASFVNYYDNFFEFENELEKDTKIKNLTMENVPKKKSKINSFRRRNNIVKEEKENISVLRNFKKNIENNAINYLQELDFVSGTTVIDVICEKILEDIKKGILGISLKKYFLLLSSEEQQYIALLIYNEKINNVNCMKNFRLGIKYFFIDSLIYRQKSEKNKIIVYINKPKNKVNIAKIKTLELLFLELGMELKVFWENHFGVVNVDETVKIDEIAVF</sequence>
<dbReference type="AlphaFoldDB" id="A0A510JHJ1"/>
<dbReference type="RefSeq" id="WP_026746148.1">
    <property type="nucleotide sequence ID" value="NZ_AP019823.1"/>
</dbReference>
<dbReference type="OrthoDB" id="1664281at2"/>
<accession>A0A510JHJ1</accession>
<dbReference type="KEGG" id="lhf:JCM16775_1489"/>
<name>A0A510JHJ1_9FUSO</name>
<protein>
    <submittedName>
        <fullName evidence="1">Uncharacterized protein</fullName>
    </submittedName>
</protein>
<dbReference type="EMBL" id="AP019823">
    <property type="protein sequence ID" value="BBM38779.1"/>
    <property type="molecule type" value="Genomic_DNA"/>
</dbReference>
<dbReference type="Proteomes" id="UP000321892">
    <property type="component" value="Chromosome"/>
</dbReference>
<proteinExistence type="predicted"/>
<evidence type="ECO:0000313" key="1">
    <source>
        <dbReference type="EMBL" id="BBM38779.1"/>
    </source>
</evidence>
<organism evidence="1 2">
    <name type="scientific">Leptotrichia hofstadii</name>
    <dbReference type="NCBI Taxonomy" id="157688"/>
    <lineage>
        <taxon>Bacteria</taxon>
        <taxon>Fusobacteriati</taxon>
        <taxon>Fusobacteriota</taxon>
        <taxon>Fusobacteriia</taxon>
        <taxon>Fusobacteriales</taxon>
        <taxon>Leptotrichiaceae</taxon>
        <taxon>Leptotrichia</taxon>
    </lineage>
</organism>
<gene>
    <name evidence="1" type="ORF">JCM16775_1489</name>
</gene>